<dbReference type="GO" id="GO:0006412">
    <property type="term" value="P:translation"/>
    <property type="evidence" value="ECO:0007669"/>
    <property type="project" value="InterPro"/>
</dbReference>
<sequence length="61" mass="6453">MNKEDFIQFIEKMTITELNDLVKALEEKFGVSAASFAAAGAAAGAGNAEAVEEKDSFTIVL</sequence>
<gene>
    <name evidence="6" type="ORF">UT53_C0032G0001</name>
</gene>
<reference evidence="6 7" key="1">
    <citation type="journal article" date="2015" name="Nature">
        <title>rRNA introns, odd ribosomes, and small enigmatic genomes across a large radiation of phyla.</title>
        <authorList>
            <person name="Brown C.T."/>
            <person name="Hug L.A."/>
            <person name="Thomas B.C."/>
            <person name="Sharon I."/>
            <person name="Castelle C.J."/>
            <person name="Singh A."/>
            <person name="Wilkins M.J."/>
            <person name="Williams K.H."/>
            <person name="Banfield J.F."/>
        </authorList>
    </citation>
    <scope>NUCLEOTIDE SEQUENCE [LARGE SCALE GENOMIC DNA]</scope>
</reference>
<protein>
    <recommendedName>
        <fullName evidence="4">50S ribosomal protein L7/L12</fullName>
    </recommendedName>
</protein>
<evidence type="ECO:0000313" key="7">
    <source>
        <dbReference type="Proteomes" id="UP000034764"/>
    </source>
</evidence>
<keyword evidence="3" id="KW-0687">Ribonucleoprotein</keyword>
<evidence type="ECO:0000256" key="1">
    <source>
        <dbReference type="ARBA" id="ARBA00007197"/>
    </source>
</evidence>
<evidence type="ECO:0000313" key="6">
    <source>
        <dbReference type="EMBL" id="KKR22833.1"/>
    </source>
</evidence>
<evidence type="ECO:0000259" key="5">
    <source>
        <dbReference type="Pfam" id="PF16320"/>
    </source>
</evidence>
<evidence type="ECO:0000256" key="2">
    <source>
        <dbReference type="ARBA" id="ARBA00022980"/>
    </source>
</evidence>
<dbReference type="InterPro" id="IPR036235">
    <property type="entry name" value="Ribosomal_bL12_oligo_N_sf"/>
</dbReference>
<dbReference type="PATRIC" id="fig|1619031.3.peg.499"/>
<dbReference type="GO" id="GO:0005840">
    <property type="term" value="C:ribosome"/>
    <property type="evidence" value="ECO:0007669"/>
    <property type="project" value="UniProtKB-KW"/>
</dbReference>
<comment type="similarity">
    <text evidence="1">Belongs to the bacterial ribosomal protein bL12 family.</text>
</comment>
<dbReference type="EMBL" id="LBXD01000032">
    <property type="protein sequence ID" value="KKR22833.1"/>
    <property type="molecule type" value="Genomic_DNA"/>
</dbReference>
<comment type="caution">
    <text evidence="6">The sequence shown here is derived from an EMBL/GenBank/DDBJ whole genome shotgun (WGS) entry which is preliminary data.</text>
</comment>
<evidence type="ECO:0000256" key="4">
    <source>
        <dbReference type="ARBA" id="ARBA00035412"/>
    </source>
</evidence>
<dbReference type="Pfam" id="PF16320">
    <property type="entry name" value="Ribosomal_L12_N"/>
    <property type="match status" value="1"/>
</dbReference>
<keyword evidence="2 6" id="KW-0689">Ribosomal protein</keyword>
<feature type="non-terminal residue" evidence="6">
    <location>
        <position position="61"/>
    </location>
</feature>
<dbReference type="GO" id="GO:1990904">
    <property type="term" value="C:ribonucleoprotein complex"/>
    <property type="evidence" value="ECO:0007669"/>
    <property type="project" value="UniProtKB-KW"/>
</dbReference>
<organism evidence="6 7">
    <name type="scientific">Candidatus Yanofskybacteria bacterium GW2011_GWD2_39_48</name>
    <dbReference type="NCBI Taxonomy" id="1619031"/>
    <lineage>
        <taxon>Bacteria</taxon>
        <taxon>Candidatus Yanofskyibacteriota</taxon>
    </lineage>
</organism>
<dbReference type="AlphaFoldDB" id="A0A0G0P4G7"/>
<feature type="domain" description="Large ribosomal subunit protein bL12 oligomerization" evidence="5">
    <location>
        <begin position="3"/>
        <end position="49"/>
    </location>
</feature>
<dbReference type="SUPFAM" id="SSF48300">
    <property type="entry name" value="Ribosomal protein L7/12, oligomerisation (N-terminal) domain"/>
    <property type="match status" value="1"/>
</dbReference>
<name>A0A0G0P4G7_9BACT</name>
<proteinExistence type="inferred from homology"/>
<dbReference type="GO" id="GO:0003735">
    <property type="term" value="F:structural constituent of ribosome"/>
    <property type="evidence" value="ECO:0007669"/>
    <property type="project" value="InterPro"/>
</dbReference>
<dbReference type="Proteomes" id="UP000034764">
    <property type="component" value="Unassembled WGS sequence"/>
</dbReference>
<dbReference type="InterPro" id="IPR008932">
    <property type="entry name" value="Ribosomal_bL12_oligo"/>
</dbReference>
<dbReference type="Gene3D" id="1.20.5.710">
    <property type="entry name" value="Single helix bin"/>
    <property type="match status" value="1"/>
</dbReference>
<accession>A0A0G0P4G7</accession>
<evidence type="ECO:0000256" key="3">
    <source>
        <dbReference type="ARBA" id="ARBA00023274"/>
    </source>
</evidence>